<gene>
    <name evidence="14" type="primary">LOC115879293</name>
</gene>
<dbReference type="PANTHER" id="PTHR16276:SF1">
    <property type="entry name" value="SMALL RIBOSOMAL SUBUNIT PROTEIN MS39"/>
    <property type="match status" value="1"/>
</dbReference>
<dbReference type="Pfam" id="PF22330">
    <property type="entry name" value="Rib_mS39_PPR"/>
    <property type="match status" value="1"/>
</dbReference>
<protein>
    <recommendedName>
        <fullName evidence="11">Small ribosomal subunit protein mS39</fullName>
    </recommendedName>
</protein>
<dbReference type="FunCoup" id="A0A6J2XK73">
    <property type="interactions" value="1845"/>
</dbReference>
<evidence type="ECO:0000256" key="12">
    <source>
        <dbReference type="PROSITE-ProRule" id="PRU00708"/>
    </source>
</evidence>
<accession>A0A6J2XK73</accession>
<dbReference type="InParanoid" id="A0A6J2XK73"/>
<evidence type="ECO:0000256" key="2">
    <source>
        <dbReference type="ARBA" id="ARBA00008551"/>
    </source>
</evidence>
<dbReference type="GO" id="GO:0043024">
    <property type="term" value="F:ribosomal small subunit binding"/>
    <property type="evidence" value="ECO:0007669"/>
    <property type="project" value="InterPro"/>
</dbReference>
<evidence type="ECO:0000256" key="10">
    <source>
        <dbReference type="ARBA" id="ARBA00023274"/>
    </source>
</evidence>
<keyword evidence="5" id="KW-0810">Translation regulation</keyword>
<name>A0A6J2XK73_SITOR</name>
<dbReference type="GeneID" id="115879293"/>
<evidence type="ECO:0000256" key="5">
    <source>
        <dbReference type="ARBA" id="ARBA00022845"/>
    </source>
</evidence>
<dbReference type="GO" id="GO:1990904">
    <property type="term" value="C:ribonucleoprotein complex"/>
    <property type="evidence" value="ECO:0007669"/>
    <property type="project" value="UniProtKB-KW"/>
</dbReference>
<dbReference type="GO" id="GO:0019843">
    <property type="term" value="F:rRNA binding"/>
    <property type="evidence" value="ECO:0007669"/>
    <property type="project" value="UniProtKB-KW"/>
</dbReference>
<keyword evidence="13" id="KW-1185">Reference proteome</keyword>
<dbReference type="InterPro" id="IPR002885">
    <property type="entry name" value="PPR_rpt"/>
</dbReference>
<dbReference type="PROSITE" id="PS51375">
    <property type="entry name" value="PPR"/>
    <property type="match status" value="1"/>
</dbReference>
<evidence type="ECO:0000313" key="14">
    <source>
        <dbReference type="RefSeq" id="XP_030751903.1"/>
    </source>
</evidence>
<keyword evidence="4" id="KW-0677">Repeat</keyword>
<evidence type="ECO:0000256" key="3">
    <source>
        <dbReference type="ARBA" id="ARBA00022730"/>
    </source>
</evidence>
<evidence type="ECO:0000313" key="13">
    <source>
        <dbReference type="Proteomes" id="UP000504635"/>
    </source>
</evidence>
<organism evidence="13 14">
    <name type="scientific">Sitophilus oryzae</name>
    <name type="common">Rice weevil</name>
    <name type="synonym">Curculio oryzae</name>
    <dbReference type="NCBI Taxonomy" id="7048"/>
    <lineage>
        <taxon>Eukaryota</taxon>
        <taxon>Metazoa</taxon>
        <taxon>Ecdysozoa</taxon>
        <taxon>Arthropoda</taxon>
        <taxon>Hexapoda</taxon>
        <taxon>Insecta</taxon>
        <taxon>Pterygota</taxon>
        <taxon>Neoptera</taxon>
        <taxon>Endopterygota</taxon>
        <taxon>Coleoptera</taxon>
        <taxon>Polyphaga</taxon>
        <taxon>Cucujiformia</taxon>
        <taxon>Curculionidae</taxon>
        <taxon>Dryophthorinae</taxon>
        <taxon>Sitophilus</taxon>
    </lineage>
</organism>
<dbReference type="OrthoDB" id="185373at2759"/>
<evidence type="ECO:0000256" key="8">
    <source>
        <dbReference type="ARBA" id="ARBA00022980"/>
    </source>
</evidence>
<comment type="similarity">
    <text evidence="2">Belongs to the mitochondrion-specific ribosomal protein mS39 family.</text>
</comment>
<keyword evidence="8" id="KW-0689">Ribosomal protein</keyword>
<keyword evidence="7" id="KW-0809">Transit peptide</keyword>
<dbReference type="GO" id="GO:0005840">
    <property type="term" value="C:ribosome"/>
    <property type="evidence" value="ECO:0007669"/>
    <property type="project" value="UniProtKB-KW"/>
</dbReference>
<dbReference type="InterPro" id="IPR037387">
    <property type="entry name" value="PTCD3"/>
</dbReference>
<evidence type="ECO:0000256" key="1">
    <source>
        <dbReference type="ARBA" id="ARBA00004173"/>
    </source>
</evidence>
<dbReference type="GO" id="GO:0032543">
    <property type="term" value="P:mitochondrial translation"/>
    <property type="evidence" value="ECO:0007669"/>
    <property type="project" value="InterPro"/>
</dbReference>
<evidence type="ECO:0000256" key="6">
    <source>
        <dbReference type="ARBA" id="ARBA00022884"/>
    </source>
</evidence>
<sequence length="644" mass="73987">MNISRVLSKQHHQLRRIKLWTYLFSTSAEEKIELPRRIPRGPTDILRALESTIQRDPTAAHYKYHDDPFLIPKSNATKRTYAMAREAGKKAAHWVRSENPELFNHKECDPPIEAFFPKVVFDENSEVTEDDLKRVIEKNQVSDAILINKLLAKQGAEISADTKQGLLELLCYNNGDDTLNEEFIEERWFRQSSRIRERQRKIWKDGHVAEEIFISIDNPTAEAYSAIIQGMAKYFQVDRANHLFEEAQQKGLVLNIDTYNSLIRVANFLKEGYELRWTYVINILQAINSAGIKPNLGTLNAVLHTLSTMGTSQNVKDLTLKTLRQFKDLGIEPCLGSWYYVLITYCKERGPKSNILSYILDEIEGKTFEIRDLTDTSFFVTAMDVSRNHLNDLNLGKRVHSLLLKGNNYNLIGDSFKESVYYRHYFALLLKNIPLEEFMQEVYYKLVPNIYVPEPSIMEEVLNQVEINGAVEYIPKLWSDMIIFEHSNRENLVNRVLNLMVNAHTADETDLAEKFGTIAWDIYTSINDNEERKYNQLSFTGDMLGNIMTLALQNNDFEKASTVMEKLDKGHTTIVGVPKFEALSLFVDHCIKNKAPSKAIRCIQYASDSGFPDAVVLGAKLNEQLTLDKNHLESLSKIVDLRVL</sequence>
<keyword evidence="10" id="KW-0687">Ribonucleoprotein</keyword>
<evidence type="ECO:0000256" key="11">
    <source>
        <dbReference type="ARBA" id="ARBA00035134"/>
    </source>
</evidence>
<dbReference type="GO" id="GO:0006417">
    <property type="term" value="P:regulation of translation"/>
    <property type="evidence" value="ECO:0007669"/>
    <property type="project" value="UniProtKB-KW"/>
</dbReference>
<comment type="subcellular location">
    <subcellularLocation>
        <location evidence="1">Mitochondrion</location>
    </subcellularLocation>
</comment>
<dbReference type="KEGG" id="soy:115879293"/>
<proteinExistence type="inferred from homology"/>
<dbReference type="AlphaFoldDB" id="A0A6J2XK73"/>
<evidence type="ECO:0000256" key="4">
    <source>
        <dbReference type="ARBA" id="ARBA00022737"/>
    </source>
</evidence>
<dbReference type="InterPro" id="IPR011990">
    <property type="entry name" value="TPR-like_helical_dom_sf"/>
</dbReference>
<evidence type="ECO:0000256" key="9">
    <source>
        <dbReference type="ARBA" id="ARBA00023128"/>
    </source>
</evidence>
<dbReference type="PANTHER" id="PTHR16276">
    <property type="entry name" value="PENTATRICOPEPTIDE REPEAT DOMAIN-CONTAINING PROTEIN 3"/>
    <property type="match status" value="1"/>
</dbReference>
<dbReference type="RefSeq" id="XP_030751903.1">
    <property type="nucleotide sequence ID" value="XM_030896043.1"/>
</dbReference>
<feature type="repeat" description="PPR" evidence="12">
    <location>
        <begin position="220"/>
        <end position="254"/>
    </location>
</feature>
<reference evidence="14" key="1">
    <citation type="submission" date="2025-08" db="UniProtKB">
        <authorList>
            <consortium name="RefSeq"/>
        </authorList>
    </citation>
    <scope>IDENTIFICATION</scope>
    <source>
        <tissue evidence="14">Gonads</tissue>
    </source>
</reference>
<keyword evidence="9" id="KW-0496">Mitochondrion</keyword>
<keyword evidence="3" id="KW-0699">rRNA-binding</keyword>
<dbReference type="InterPro" id="IPR055063">
    <property type="entry name" value="Rib_mS39_PPR"/>
</dbReference>
<dbReference type="Gene3D" id="1.25.40.10">
    <property type="entry name" value="Tetratricopeptide repeat domain"/>
    <property type="match status" value="1"/>
</dbReference>
<dbReference type="GO" id="GO:0005739">
    <property type="term" value="C:mitochondrion"/>
    <property type="evidence" value="ECO:0007669"/>
    <property type="project" value="UniProtKB-SubCell"/>
</dbReference>
<evidence type="ECO:0000256" key="7">
    <source>
        <dbReference type="ARBA" id="ARBA00022946"/>
    </source>
</evidence>
<keyword evidence="6" id="KW-0694">RNA-binding</keyword>
<dbReference type="Proteomes" id="UP000504635">
    <property type="component" value="Unplaced"/>
</dbReference>